<name>A0ABY2E4X4_9MICO</name>
<gene>
    <name evidence="5" type="ORF">EXU48_09930</name>
</gene>
<dbReference type="InterPro" id="IPR029063">
    <property type="entry name" value="SAM-dependent_MTases_sf"/>
</dbReference>
<dbReference type="InterPro" id="IPR002941">
    <property type="entry name" value="DNA_methylase_N4/N6"/>
</dbReference>
<keyword evidence="6" id="KW-1185">Reference proteome</keyword>
<evidence type="ECO:0000256" key="1">
    <source>
        <dbReference type="ARBA" id="ARBA00006594"/>
    </source>
</evidence>
<dbReference type="InterPro" id="IPR002052">
    <property type="entry name" value="DNA_methylase_N6_adenine_CS"/>
</dbReference>
<evidence type="ECO:0000256" key="2">
    <source>
        <dbReference type="ARBA" id="ARBA00022603"/>
    </source>
</evidence>
<comment type="caution">
    <text evidence="5">The sequence shown here is derived from an EMBL/GenBank/DDBJ whole genome shotgun (WGS) entry which is preliminary data.</text>
</comment>
<dbReference type="PROSITE" id="PS00092">
    <property type="entry name" value="N6_MTASE"/>
    <property type="match status" value="1"/>
</dbReference>
<accession>A0ABY2E4X4</accession>
<sequence length="579" mass="62826">MGLQTMSSISQMAEEIVVGRGDPVYMAHAYLTKVPVPGITPFIEAYCPPGGLVVDPFAGSGMTGVAAIATGRSSRLSDISVLGRHIGSNYVNLVDGTELQAAGTKALKGAEAEVGSLYSVPCDNCGREARLSKTVWSVLVECGSCHEPVNFHRSLEAAKWSKSNMQCPHCAAAITSRLDRVGEEPVVDYVSCDCSSKQREQPARSAPELPTKVLDFPRVEITPDREMYRASALGKSGHTTVASFYSPRNLHALVALRQQIREVENASLSSKLLFAFTATLTRASKRYQWSHKRPLNAANANYYIAPIFYEWNVLELFERKVVSVARADEWIRDRAFAHGSDADNAVSEYVTESAAALSIPDASADYVFTDPPFGSNLYYADMALFQEGWLDGFTDVTQEAVIDRSTGTKRSAGRYEQLLTDALRECRRILKPGGRVSMVFGNSSGKVWALVQRAVAAAGLKIEPERIVILNKGQRSVKGLASGFEHVATLDLVLTMVQAENAEASLIDPSSEEVAVIGRELAGKGVPTPSHLYLELLRHALRSGWSVADLDLRTVTSALIDDGWTIEPTAGRLVRPAAA</sequence>
<evidence type="ECO:0000256" key="3">
    <source>
        <dbReference type="ARBA" id="ARBA00022679"/>
    </source>
</evidence>
<dbReference type="Pfam" id="PF01555">
    <property type="entry name" value="N6_N4_Mtase"/>
    <property type="match status" value="1"/>
</dbReference>
<keyword evidence="3" id="KW-0808">Transferase</keyword>
<organism evidence="5 6">
    <name type="scientific">Occultella glacieicola</name>
    <dbReference type="NCBI Taxonomy" id="2518684"/>
    <lineage>
        <taxon>Bacteria</taxon>
        <taxon>Bacillati</taxon>
        <taxon>Actinomycetota</taxon>
        <taxon>Actinomycetes</taxon>
        <taxon>Micrococcales</taxon>
        <taxon>Ruaniaceae</taxon>
        <taxon>Occultella</taxon>
    </lineage>
</organism>
<dbReference type="Proteomes" id="UP000504882">
    <property type="component" value="Unassembled WGS sequence"/>
</dbReference>
<keyword evidence="2 5" id="KW-0489">Methyltransferase</keyword>
<evidence type="ECO:0000259" key="4">
    <source>
        <dbReference type="Pfam" id="PF01555"/>
    </source>
</evidence>
<protein>
    <submittedName>
        <fullName evidence="5">DNA methylase</fullName>
    </submittedName>
</protein>
<dbReference type="EMBL" id="SMNA01000004">
    <property type="protein sequence ID" value="TDE95072.1"/>
    <property type="molecule type" value="Genomic_DNA"/>
</dbReference>
<evidence type="ECO:0000313" key="5">
    <source>
        <dbReference type="EMBL" id="TDE95072.1"/>
    </source>
</evidence>
<comment type="similarity">
    <text evidence="1">Belongs to the N(4)/N(6)-methyltransferase family.</text>
</comment>
<feature type="domain" description="DNA methylase N-4/N-6" evidence="4">
    <location>
        <begin position="29"/>
        <end position="81"/>
    </location>
</feature>
<proteinExistence type="inferred from homology"/>
<dbReference type="Gene3D" id="3.40.50.150">
    <property type="entry name" value="Vaccinia Virus protein VP39"/>
    <property type="match status" value="2"/>
</dbReference>
<dbReference type="GO" id="GO:0008168">
    <property type="term" value="F:methyltransferase activity"/>
    <property type="evidence" value="ECO:0007669"/>
    <property type="project" value="UniProtKB-KW"/>
</dbReference>
<dbReference type="SUPFAM" id="SSF53335">
    <property type="entry name" value="S-adenosyl-L-methionine-dependent methyltransferases"/>
    <property type="match status" value="2"/>
</dbReference>
<evidence type="ECO:0000313" key="6">
    <source>
        <dbReference type="Proteomes" id="UP000504882"/>
    </source>
</evidence>
<reference evidence="5 6" key="1">
    <citation type="submission" date="2019-03" db="EMBL/GenBank/DDBJ databases">
        <title>Genomic features of bacteria from cold environments.</title>
        <authorList>
            <person name="Shen L."/>
        </authorList>
    </citation>
    <scope>NUCLEOTIDE SEQUENCE [LARGE SCALE GENOMIC DNA]</scope>
    <source>
        <strain evidence="6">T3246-1</strain>
    </source>
</reference>
<dbReference type="GO" id="GO:0032259">
    <property type="term" value="P:methylation"/>
    <property type="evidence" value="ECO:0007669"/>
    <property type="project" value="UniProtKB-KW"/>
</dbReference>